<protein>
    <submittedName>
        <fullName evidence="1">Uncharacterized protein</fullName>
    </submittedName>
</protein>
<proteinExistence type="predicted"/>
<organism evidence="1 2">
    <name type="scientific">Epicoccum nigrum</name>
    <name type="common">Soil fungus</name>
    <name type="synonym">Epicoccum purpurascens</name>
    <dbReference type="NCBI Taxonomy" id="105696"/>
    <lineage>
        <taxon>Eukaryota</taxon>
        <taxon>Fungi</taxon>
        <taxon>Dikarya</taxon>
        <taxon>Ascomycota</taxon>
        <taxon>Pezizomycotina</taxon>
        <taxon>Dothideomycetes</taxon>
        <taxon>Pleosporomycetidae</taxon>
        <taxon>Pleosporales</taxon>
        <taxon>Pleosporineae</taxon>
        <taxon>Didymellaceae</taxon>
        <taxon>Epicoccum</taxon>
    </lineage>
</organism>
<gene>
    <name evidence="1" type="ORF">B5807_06014</name>
</gene>
<evidence type="ECO:0000313" key="2">
    <source>
        <dbReference type="Proteomes" id="UP000193240"/>
    </source>
</evidence>
<dbReference type="EMBL" id="KZ107843">
    <property type="protein sequence ID" value="OSS49530.1"/>
    <property type="molecule type" value="Genomic_DNA"/>
</dbReference>
<accession>A0A1Y2M061</accession>
<evidence type="ECO:0000313" key="1">
    <source>
        <dbReference type="EMBL" id="OSS49530.1"/>
    </source>
</evidence>
<dbReference type="Proteomes" id="UP000193240">
    <property type="component" value="Unassembled WGS sequence"/>
</dbReference>
<sequence>MFGVVDKLFAPRGPLFNVAGIRLTKDETTELIQTCNVLARFLNIQIEAIQSLSSLPDFQAGRVIIWIQTRQIDINTHLSAIIFRTKSSACPWINEFSDARTALDGKVRTINKFSAVNGWVPGARVYWSCMIETYEWLLPLTLRLREESEEALQEQEQQ</sequence>
<dbReference type="AlphaFoldDB" id="A0A1Y2M061"/>
<name>A0A1Y2M061_EPING</name>
<dbReference type="InParanoid" id="A0A1Y2M061"/>
<keyword evidence="2" id="KW-1185">Reference proteome</keyword>
<reference evidence="1 2" key="1">
    <citation type="journal article" date="2017" name="Genome Announc.">
        <title>Genome sequence of the saprophytic ascomycete Epicoccum nigrum ICMP 19927 strain isolated from New Zealand.</title>
        <authorList>
            <person name="Fokin M."/>
            <person name="Fleetwood D."/>
            <person name="Weir B.S."/>
            <person name="Villas-Boas S.G."/>
        </authorList>
    </citation>
    <scope>NUCLEOTIDE SEQUENCE [LARGE SCALE GENOMIC DNA]</scope>
    <source>
        <strain evidence="1 2">ICMP 19927</strain>
    </source>
</reference>